<organism evidence="1 2">
    <name type="scientific">Paxillus rubicundulus Ve08.2h10</name>
    <dbReference type="NCBI Taxonomy" id="930991"/>
    <lineage>
        <taxon>Eukaryota</taxon>
        <taxon>Fungi</taxon>
        <taxon>Dikarya</taxon>
        <taxon>Basidiomycota</taxon>
        <taxon>Agaricomycotina</taxon>
        <taxon>Agaricomycetes</taxon>
        <taxon>Agaricomycetidae</taxon>
        <taxon>Boletales</taxon>
        <taxon>Paxilineae</taxon>
        <taxon>Paxillaceae</taxon>
        <taxon>Paxillus</taxon>
    </lineage>
</organism>
<reference evidence="1 2" key="1">
    <citation type="submission" date="2014-04" db="EMBL/GenBank/DDBJ databases">
        <authorList>
            <consortium name="DOE Joint Genome Institute"/>
            <person name="Kuo A."/>
            <person name="Kohler A."/>
            <person name="Jargeat P."/>
            <person name="Nagy L.G."/>
            <person name="Floudas D."/>
            <person name="Copeland A."/>
            <person name="Barry K.W."/>
            <person name="Cichocki N."/>
            <person name="Veneault-Fourrey C."/>
            <person name="LaButti K."/>
            <person name="Lindquist E.A."/>
            <person name="Lipzen A."/>
            <person name="Lundell T."/>
            <person name="Morin E."/>
            <person name="Murat C."/>
            <person name="Sun H."/>
            <person name="Tunlid A."/>
            <person name="Henrissat B."/>
            <person name="Grigoriev I.V."/>
            <person name="Hibbett D.S."/>
            <person name="Martin F."/>
            <person name="Nordberg H.P."/>
            <person name="Cantor M.N."/>
            <person name="Hua S.X."/>
        </authorList>
    </citation>
    <scope>NUCLEOTIDE SEQUENCE [LARGE SCALE GENOMIC DNA]</scope>
    <source>
        <strain evidence="1 2">Ve08.2h10</strain>
    </source>
</reference>
<accession>A0A0D0DEI6</accession>
<proteinExistence type="predicted"/>
<reference evidence="2" key="2">
    <citation type="submission" date="2015-01" db="EMBL/GenBank/DDBJ databases">
        <title>Evolutionary Origins and Diversification of the Mycorrhizal Mutualists.</title>
        <authorList>
            <consortium name="DOE Joint Genome Institute"/>
            <consortium name="Mycorrhizal Genomics Consortium"/>
            <person name="Kohler A."/>
            <person name="Kuo A."/>
            <person name="Nagy L.G."/>
            <person name="Floudas D."/>
            <person name="Copeland A."/>
            <person name="Barry K.W."/>
            <person name="Cichocki N."/>
            <person name="Veneault-Fourrey C."/>
            <person name="LaButti K."/>
            <person name="Lindquist E.A."/>
            <person name="Lipzen A."/>
            <person name="Lundell T."/>
            <person name="Morin E."/>
            <person name="Murat C."/>
            <person name="Riley R."/>
            <person name="Ohm R."/>
            <person name="Sun H."/>
            <person name="Tunlid A."/>
            <person name="Henrissat B."/>
            <person name="Grigoriev I.V."/>
            <person name="Hibbett D.S."/>
            <person name="Martin F."/>
        </authorList>
    </citation>
    <scope>NUCLEOTIDE SEQUENCE [LARGE SCALE GENOMIC DNA]</scope>
    <source>
        <strain evidence="2">Ve08.2h10</strain>
    </source>
</reference>
<dbReference type="OrthoDB" id="3203937at2759"/>
<keyword evidence="2" id="KW-1185">Reference proteome</keyword>
<evidence type="ECO:0000313" key="1">
    <source>
        <dbReference type="EMBL" id="KIK79329.1"/>
    </source>
</evidence>
<name>A0A0D0DEI6_9AGAM</name>
<sequence>MPQGQKTSSEIQWAIIQLSRMLDQDQISAALNASNCTIQQVQVYFCAYGTVPNEDNQPEK</sequence>
<dbReference type="EMBL" id="KN826307">
    <property type="protein sequence ID" value="KIK79329.1"/>
    <property type="molecule type" value="Genomic_DNA"/>
</dbReference>
<gene>
    <name evidence="1" type="ORF">PAXRUDRAFT_834160</name>
</gene>
<dbReference type="HOGENOM" id="CLU_2942425_0_0_1"/>
<dbReference type="InParanoid" id="A0A0D0DEI6"/>
<dbReference type="AlphaFoldDB" id="A0A0D0DEI6"/>
<dbReference type="Proteomes" id="UP000054538">
    <property type="component" value="Unassembled WGS sequence"/>
</dbReference>
<evidence type="ECO:0000313" key="2">
    <source>
        <dbReference type="Proteomes" id="UP000054538"/>
    </source>
</evidence>
<protein>
    <submittedName>
        <fullName evidence="1">Uncharacterized protein</fullName>
    </submittedName>
</protein>